<dbReference type="NCBIfam" id="NF005531">
    <property type="entry name" value="PRK07190.1"/>
    <property type="match status" value="1"/>
</dbReference>
<evidence type="ECO:0000259" key="4">
    <source>
        <dbReference type="Pfam" id="PF01494"/>
    </source>
</evidence>
<dbReference type="EC" id="1.14.13.-" evidence="5"/>
<dbReference type="SUPFAM" id="SSF51905">
    <property type="entry name" value="FAD/NAD(P)-binding domain"/>
    <property type="match status" value="1"/>
</dbReference>
<evidence type="ECO:0000313" key="6">
    <source>
        <dbReference type="Proteomes" id="UP000054761"/>
    </source>
</evidence>
<comment type="cofactor">
    <cofactor evidence="1">
        <name>FAD</name>
        <dbReference type="ChEBI" id="CHEBI:57692"/>
    </cofactor>
</comment>
<keyword evidence="2" id="KW-0285">Flavoprotein</keyword>
<accession>A0A0W0VIU8</accession>
<gene>
    <name evidence="5" type="ORF">Lisr_1876</name>
</gene>
<dbReference type="RefSeq" id="WP_058502201.1">
    <property type="nucleotide sequence ID" value="NZ_CAAAJA010000072.1"/>
</dbReference>
<dbReference type="InterPro" id="IPR050641">
    <property type="entry name" value="RIFMO-like"/>
</dbReference>
<dbReference type="InterPro" id="IPR002938">
    <property type="entry name" value="FAD-bd"/>
</dbReference>
<keyword evidence="6" id="KW-1185">Reference proteome</keyword>
<dbReference type="PATRIC" id="fig|454.4.peg.2042"/>
<dbReference type="EMBL" id="LNYH01000108">
    <property type="protein sequence ID" value="KTD20026.1"/>
    <property type="molecule type" value="Genomic_DNA"/>
</dbReference>
<evidence type="ECO:0000313" key="5">
    <source>
        <dbReference type="EMBL" id="KTD20026.1"/>
    </source>
</evidence>
<dbReference type="InterPro" id="IPR036188">
    <property type="entry name" value="FAD/NAD-bd_sf"/>
</dbReference>
<name>A0A0W0VIU8_9GAMM</name>
<evidence type="ECO:0000256" key="1">
    <source>
        <dbReference type="ARBA" id="ARBA00001974"/>
    </source>
</evidence>
<dbReference type="Pfam" id="PF01494">
    <property type="entry name" value="FAD_binding_3"/>
    <property type="match status" value="1"/>
</dbReference>
<dbReference type="Proteomes" id="UP000054761">
    <property type="component" value="Unassembled WGS sequence"/>
</dbReference>
<dbReference type="Gene3D" id="3.30.9.10">
    <property type="entry name" value="D-Amino Acid Oxidase, subunit A, domain 2"/>
    <property type="match status" value="1"/>
</dbReference>
<keyword evidence="3" id="KW-0274">FAD</keyword>
<comment type="caution">
    <text evidence="5">The sequence shown here is derived from an EMBL/GenBank/DDBJ whole genome shotgun (WGS) entry which is preliminary data.</text>
</comment>
<keyword evidence="5" id="KW-0503">Monooxygenase</keyword>
<dbReference type="GO" id="GO:0016709">
    <property type="term" value="F:oxidoreductase activity, acting on paired donors, with incorporation or reduction of molecular oxygen, NAD(P)H as one donor, and incorporation of one atom of oxygen"/>
    <property type="evidence" value="ECO:0007669"/>
    <property type="project" value="UniProtKB-ARBA"/>
</dbReference>
<dbReference type="PANTHER" id="PTHR43004:SF19">
    <property type="entry name" value="BINDING MONOOXYGENASE, PUTATIVE (JCVI)-RELATED"/>
    <property type="match status" value="1"/>
</dbReference>
<dbReference type="AlphaFoldDB" id="A0A0W0VIU8"/>
<dbReference type="PANTHER" id="PTHR43004">
    <property type="entry name" value="TRK SYSTEM POTASSIUM UPTAKE PROTEIN"/>
    <property type="match status" value="1"/>
</dbReference>
<dbReference type="PRINTS" id="PR00420">
    <property type="entry name" value="RNGMNOXGNASE"/>
</dbReference>
<evidence type="ECO:0000256" key="2">
    <source>
        <dbReference type="ARBA" id="ARBA00022630"/>
    </source>
</evidence>
<sequence length="478" mass="54193">MSTQIADILIVGAGPVGLMCAYLGKFCGLNIIIADKTDAPIEIGRADALNARSLQLLEIVDLFTELYPLGKTCNTSSVWADGKFLLRQSSWWEELEGCLHKHFLMLGQAYVEKLLDEKLKTMGAAVKRSTAIEDIEINGAGCLTTLSNGERIQSSYVIGADGARSFVRNHFKIPFEIIRPQMIWAVIDGIIDTDFPKVPEIIVFQTETSDVAWIPREGKMDRFYIRMDRKEFTLEEAINKINHAIKPHTIKFKEILWSSQFSVKESVAEQFFIHDRVFLTGDAGHIHSVNGGQGLNTGLADAFNLMWKLNMVIHCGAPKSFLQSYEDERRPVALSVIETSGELVRSTKYSQNKTHAQDYVKIVQKRAGNITGMGIRYGAQGLPGSRLFDFEIYKGITKTRIYSLLNYTKFTLLIFGDCEFKLQIPEFIKTIQIYPDRYKENFWTKSTQYINQAVLVRPDSYIHSFAPLEKVESLARLW</sequence>
<proteinExistence type="predicted"/>
<organism evidence="5 6">
    <name type="scientific">Legionella israelensis</name>
    <dbReference type="NCBI Taxonomy" id="454"/>
    <lineage>
        <taxon>Bacteria</taxon>
        <taxon>Pseudomonadati</taxon>
        <taxon>Pseudomonadota</taxon>
        <taxon>Gammaproteobacteria</taxon>
        <taxon>Legionellales</taxon>
        <taxon>Legionellaceae</taxon>
        <taxon>Legionella</taxon>
    </lineage>
</organism>
<reference evidence="5 6" key="1">
    <citation type="submission" date="2015-11" db="EMBL/GenBank/DDBJ databases">
        <title>Genomic analysis of 38 Legionella species identifies large and diverse effector repertoires.</title>
        <authorList>
            <person name="Burstein D."/>
            <person name="Amaro F."/>
            <person name="Zusman T."/>
            <person name="Lifshitz Z."/>
            <person name="Cohen O."/>
            <person name="Gilbert J.A."/>
            <person name="Pupko T."/>
            <person name="Shuman H.A."/>
            <person name="Segal G."/>
        </authorList>
    </citation>
    <scope>NUCLEOTIDE SEQUENCE [LARGE SCALE GENOMIC DNA]</scope>
    <source>
        <strain evidence="5 6">Bercovier 4</strain>
    </source>
</reference>
<evidence type="ECO:0000256" key="3">
    <source>
        <dbReference type="ARBA" id="ARBA00022827"/>
    </source>
</evidence>
<dbReference type="STRING" id="454.Lisr_1876"/>
<keyword evidence="5" id="KW-0560">Oxidoreductase</keyword>
<feature type="domain" description="FAD-binding" evidence="4">
    <location>
        <begin position="7"/>
        <end position="339"/>
    </location>
</feature>
<dbReference type="OrthoDB" id="8672648at2"/>
<protein>
    <submittedName>
        <fullName evidence="5">FAD monooxygenase</fullName>
        <ecNumber evidence="5">1.14.13.-</ecNumber>
    </submittedName>
</protein>
<dbReference type="SUPFAM" id="SSF54373">
    <property type="entry name" value="FAD-linked reductases, C-terminal domain"/>
    <property type="match status" value="1"/>
</dbReference>
<dbReference type="GO" id="GO:0071949">
    <property type="term" value="F:FAD binding"/>
    <property type="evidence" value="ECO:0007669"/>
    <property type="project" value="InterPro"/>
</dbReference>
<dbReference type="Gene3D" id="3.50.50.60">
    <property type="entry name" value="FAD/NAD(P)-binding domain"/>
    <property type="match status" value="1"/>
</dbReference>